<accession>A0A6D2KEM7</accession>
<dbReference type="PANTHER" id="PTHR33673:SF36">
    <property type="entry name" value="MYB-LIKE PROTEIN Q"/>
    <property type="match status" value="1"/>
</dbReference>
<feature type="region of interest" description="Disordered" evidence="1">
    <location>
        <begin position="106"/>
        <end position="175"/>
    </location>
</feature>
<reference evidence="2" key="1">
    <citation type="submission" date="2020-01" db="EMBL/GenBank/DDBJ databases">
        <authorList>
            <person name="Mishra B."/>
        </authorList>
    </citation>
    <scope>NUCLEOTIDE SEQUENCE [LARGE SCALE GENOMIC DNA]</scope>
</reference>
<name>A0A6D2KEM7_9BRAS</name>
<feature type="compositionally biased region" description="Polar residues" evidence="1">
    <location>
        <begin position="112"/>
        <end position="129"/>
    </location>
</feature>
<evidence type="ECO:0000313" key="3">
    <source>
        <dbReference type="Proteomes" id="UP000467841"/>
    </source>
</evidence>
<dbReference type="Proteomes" id="UP000467841">
    <property type="component" value="Unassembled WGS sequence"/>
</dbReference>
<dbReference type="EMBL" id="CACVBM020001607">
    <property type="protein sequence ID" value="CAA7055475.1"/>
    <property type="molecule type" value="Genomic_DNA"/>
</dbReference>
<comment type="caution">
    <text evidence="2">The sequence shown here is derived from an EMBL/GenBank/DDBJ whole genome shotgun (WGS) entry which is preliminary data.</text>
</comment>
<dbReference type="OrthoDB" id="676141at2759"/>
<dbReference type="AlphaFoldDB" id="A0A6D2KEM7"/>
<gene>
    <name evidence="2" type="ORF">MERR_LOCUS42711</name>
</gene>
<organism evidence="2 3">
    <name type="scientific">Microthlaspi erraticum</name>
    <dbReference type="NCBI Taxonomy" id="1685480"/>
    <lineage>
        <taxon>Eukaryota</taxon>
        <taxon>Viridiplantae</taxon>
        <taxon>Streptophyta</taxon>
        <taxon>Embryophyta</taxon>
        <taxon>Tracheophyta</taxon>
        <taxon>Spermatophyta</taxon>
        <taxon>Magnoliopsida</taxon>
        <taxon>eudicotyledons</taxon>
        <taxon>Gunneridae</taxon>
        <taxon>Pentapetalae</taxon>
        <taxon>rosids</taxon>
        <taxon>malvids</taxon>
        <taxon>Brassicales</taxon>
        <taxon>Brassicaceae</taxon>
        <taxon>Coluteocarpeae</taxon>
        <taxon>Microthlaspi</taxon>
    </lineage>
</organism>
<sequence>MAQETKSGYEPDRIPQSVFAPTITSKQEWSTQSNESLFSIHIADQSFSKMYRSGELSNFDFTNSYTNNNDNKITTSDAGNKEVNNHVAETAPKTTNRDVLINLPKPDPPQQIPISPTKSYHSDTSNHSAASFAFPTLPDQYQQDRKTSLKVKSESRKTEVSGFYQDDPKPGNAGGWLSCFSCFAVKK</sequence>
<protein>
    <submittedName>
        <fullName evidence="2">Uncharacterized protein</fullName>
    </submittedName>
</protein>
<dbReference type="PANTHER" id="PTHR33673">
    <property type="entry name" value="SUPPRESSOR SRP40-LIKE PROTEIN"/>
    <property type="match status" value="1"/>
</dbReference>
<keyword evidence="3" id="KW-1185">Reference proteome</keyword>
<proteinExistence type="predicted"/>
<evidence type="ECO:0000313" key="2">
    <source>
        <dbReference type="EMBL" id="CAA7055475.1"/>
    </source>
</evidence>
<evidence type="ECO:0000256" key="1">
    <source>
        <dbReference type="SAM" id="MobiDB-lite"/>
    </source>
</evidence>
<feature type="compositionally biased region" description="Basic and acidic residues" evidence="1">
    <location>
        <begin position="142"/>
        <end position="159"/>
    </location>
</feature>